<accession>A0ABV7VLS5</accession>
<protein>
    <submittedName>
        <fullName evidence="2">Uncharacterized protein</fullName>
    </submittedName>
</protein>
<dbReference type="EMBL" id="JBHRYB010000001">
    <property type="protein sequence ID" value="MFC3678491.1"/>
    <property type="molecule type" value="Genomic_DNA"/>
</dbReference>
<proteinExistence type="predicted"/>
<name>A0ABV7VLS5_9GAMM</name>
<keyword evidence="3" id="KW-1185">Reference proteome</keyword>
<feature type="signal peptide" evidence="1">
    <location>
        <begin position="1"/>
        <end position="20"/>
    </location>
</feature>
<gene>
    <name evidence="2" type="ORF">ACFOMG_00015</name>
</gene>
<evidence type="ECO:0000313" key="2">
    <source>
        <dbReference type="EMBL" id="MFC3678491.1"/>
    </source>
</evidence>
<evidence type="ECO:0000313" key="3">
    <source>
        <dbReference type="Proteomes" id="UP001595722"/>
    </source>
</evidence>
<feature type="chain" id="PRO_5045888045" evidence="1">
    <location>
        <begin position="21"/>
        <end position="333"/>
    </location>
</feature>
<reference evidence="3" key="1">
    <citation type="journal article" date="2019" name="Int. J. Syst. Evol. Microbiol.">
        <title>The Global Catalogue of Microorganisms (GCM) 10K type strain sequencing project: providing services to taxonomists for standard genome sequencing and annotation.</title>
        <authorList>
            <consortium name="The Broad Institute Genomics Platform"/>
            <consortium name="The Broad Institute Genome Sequencing Center for Infectious Disease"/>
            <person name="Wu L."/>
            <person name="Ma J."/>
        </authorList>
    </citation>
    <scope>NUCLEOTIDE SEQUENCE [LARGE SCALE GENOMIC DNA]</scope>
    <source>
        <strain evidence="3">KCTC 42424</strain>
    </source>
</reference>
<sequence>MAIRVLTFFILLTLSVTSLADLTPLNDSELSAATGQAFLQIDRSSQGTTDFTKFTFGMNIDTSLNADLVELGRYERSGEAAGSSDIRINDFALGSINNDGSINPFNIKDPFFELAFEDVDGKEELVGIRLGFGEALGKLSGNIEYLTGNIDVNVIGSAAPVRAAANGCFLRIIGCIVTERAALSLAGIDDDTRLRAAAVLVNSSGSPDGIRATQVGIPNDATLNCVSDCNLGGLSDFILGLFASDNCQVLSLATCFSLGNFRSLDIGQPGSPASGLFLSFQTKEVTWYDNGSGTSTPFGAFMNIPNGGITVDFEQSLNGIERVRTKMLDPYYD</sequence>
<evidence type="ECO:0000256" key="1">
    <source>
        <dbReference type="SAM" id="SignalP"/>
    </source>
</evidence>
<comment type="caution">
    <text evidence="2">The sequence shown here is derived from an EMBL/GenBank/DDBJ whole genome shotgun (WGS) entry which is preliminary data.</text>
</comment>
<dbReference type="Proteomes" id="UP001595722">
    <property type="component" value="Unassembled WGS sequence"/>
</dbReference>
<keyword evidence="1" id="KW-0732">Signal</keyword>
<organism evidence="2 3">
    <name type="scientific">Bacterioplanoides pacificum</name>
    <dbReference type="NCBI Taxonomy" id="1171596"/>
    <lineage>
        <taxon>Bacteria</taxon>
        <taxon>Pseudomonadati</taxon>
        <taxon>Pseudomonadota</taxon>
        <taxon>Gammaproteobacteria</taxon>
        <taxon>Oceanospirillales</taxon>
        <taxon>Oceanospirillaceae</taxon>
        <taxon>Bacterioplanoides</taxon>
    </lineage>
</organism>
<dbReference type="RefSeq" id="WP_376864049.1">
    <property type="nucleotide sequence ID" value="NZ_JBHRYB010000001.1"/>
</dbReference>